<dbReference type="InterPro" id="IPR000556">
    <property type="entry name" value="Glyco_hydro_48F"/>
</dbReference>
<evidence type="ECO:0000256" key="2">
    <source>
        <dbReference type="ARBA" id="ARBA00022801"/>
    </source>
</evidence>
<feature type="compositionally biased region" description="Low complexity" evidence="8">
    <location>
        <begin position="180"/>
        <end position="191"/>
    </location>
</feature>
<evidence type="ECO:0000256" key="8">
    <source>
        <dbReference type="SAM" id="MobiDB-lite"/>
    </source>
</evidence>
<evidence type="ECO:0000256" key="1">
    <source>
        <dbReference type="ARBA" id="ARBA00022729"/>
    </source>
</evidence>
<dbReference type="EMBL" id="CM001487">
    <property type="protein sequence ID" value="EIM57882.1"/>
    <property type="molecule type" value="Genomic_DNA"/>
</dbReference>
<keyword evidence="11" id="KW-1185">Reference proteome</keyword>
<name>I5AVQ9_EUBC6</name>
<proteinExistence type="predicted"/>
<keyword evidence="6" id="KW-0624">Polysaccharide degradation</keyword>
<evidence type="ECO:0000256" key="3">
    <source>
        <dbReference type="ARBA" id="ARBA00023001"/>
    </source>
</evidence>
<evidence type="ECO:0000256" key="6">
    <source>
        <dbReference type="ARBA" id="ARBA00023326"/>
    </source>
</evidence>
<dbReference type="eggNOG" id="COG5297">
    <property type="taxonomic scope" value="Bacteria"/>
</dbReference>
<feature type="compositionally biased region" description="Basic and acidic residues" evidence="8">
    <location>
        <begin position="192"/>
        <end position="205"/>
    </location>
</feature>
<reference evidence="10 11" key="1">
    <citation type="submission" date="2010-08" db="EMBL/GenBank/DDBJ databases">
        <authorList>
            <consortium name="US DOE Joint Genome Institute (JGI-PGF)"/>
            <person name="Lucas S."/>
            <person name="Copeland A."/>
            <person name="Lapidus A."/>
            <person name="Cheng J.-F."/>
            <person name="Bruce D."/>
            <person name="Goodwin L."/>
            <person name="Pitluck S."/>
            <person name="Land M.L."/>
            <person name="Hauser L."/>
            <person name="Chang Y.-J."/>
            <person name="Anderson I.J."/>
            <person name="Johnson E."/>
            <person name="Mulhopadhyay B."/>
            <person name="Kyrpides N."/>
            <person name="Woyke T.J."/>
        </authorList>
    </citation>
    <scope>NUCLEOTIDE SEQUENCE [LARGE SCALE GENOMIC DNA]</scope>
    <source>
        <strain evidence="10 11">6</strain>
    </source>
</reference>
<organism evidence="10 11">
    <name type="scientific">Eubacterium cellulosolvens (strain ATCC 43171 / JCM 9499 / 6)</name>
    <name type="common">Cillobacterium cellulosolvens</name>
    <dbReference type="NCBI Taxonomy" id="633697"/>
    <lineage>
        <taxon>Bacteria</taxon>
        <taxon>Bacillati</taxon>
        <taxon>Bacillota</taxon>
        <taxon>Clostridia</taxon>
        <taxon>Eubacteriales</taxon>
        <taxon>Eubacteriaceae</taxon>
        <taxon>Eubacterium</taxon>
    </lineage>
</organism>
<protein>
    <submittedName>
        <fullName evidence="10">Glycosyl hydrolase family 48</fullName>
    </submittedName>
</protein>
<evidence type="ECO:0000256" key="4">
    <source>
        <dbReference type="ARBA" id="ARBA00023277"/>
    </source>
</evidence>
<keyword evidence="4" id="KW-0119">Carbohydrate metabolism</keyword>
<dbReference type="InterPro" id="IPR027390">
    <property type="entry name" value="Endoglucanase_F_dom3"/>
</dbReference>
<evidence type="ECO:0000256" key="7">
    <source>
        <dbReference type="PIRSR" id="PIRSR600556-1"/>
    </source>
</evidence>
<feature type="region of interest" description="Disordered" evidence="8">
    <location>
        <begin position="300"/>
        <end position="319"/>
    </location>
</feature>
<sequence length="1177" mass="130493">MKRKAFLACLLSMAMIATTAAPAMAADAKTSGPKASVADEDVVGAETLIVANGKNITDNGKVWEPFCGNMSGKADNKVKLMANISIDSINMWYGTSVEVDLNGYSIQINKDITIQDHASVKIYDSSDDAAGAIDLKTGQTNVSGDFVIEAGTFNFDPSDWATKKVQDNGDDTWSVGKSITTNPDATPTPAASEKDQTSRANVKDFTKNPNSKYAKRFKQLYNDMHNGDLTYFDKHGVPYHSVETLMAEAPDQGHESTSEAASYYVWLEAMNGYYTGNYKGVDTAWKIIDKYFIPDETHQSTEGNAKYNPNSPATPANEYDTPDQYPAELSGTAGKDPIYKELVKEYGDSNVYGMHWLIDCDNFYGFGDGSEPVFINTYQRGCMEGCFNTIPQPSEEDFTKGGLPNAGYLSYFTKEANKPSKQWKYTVASDADARVVQAVYDAVKWSQADGKGKVSSSAISKTTKLGDFLRYSMYDKYFRKIGNGKVNGTKKDSCDYLLNWYYAWGGGMDDGWSWRIGSSHAHFGYQNPLAAWILSRDNTGFTSFVPGSATAQEDWDKSYDTQLDFYTWLQSEEGGVAGGASNNYNGDYSPAPKNVSTFNGLAYTEAPVYHNPDSNQWFGMQTWSMQRIAELYYETGNEQAKALMDKWANWATSQLQRDENGELTDTWMPGTLDWSGQPGTWNSKTHSSDNSDLHVEVVGWNHDAGVTGSMANTLAYYAAGLKLDDATDGDGHDYEYYRAIADELLDKVWEMHTDGEGIGDPSVIDKATADKWFKSRIDIPEELDGGETALGDPINHDSTFLSIRSQYKDDPDYQKLVDAENGKESTIVYHRFWANCDVAIAMGVYDQLFGDVEDATPTPTKKPTVTPEPTDEPAPTFIPEVVKVVGRNLELKGKIGTVVYVDLPDEVREDGKAYGLFTLNGVETKVYFADCEQMEWKKGRTVYILPINCKAKETNSKIDFKVFLDDGRRAKLYDDDGVALPTYQYTVAKVCDTYTSSKVYSDEMKALASQIKDYGIYAQELLKFNNWSLKPKDDLSDVDYSDLEEYEATTTGTWEVPYSVSLSIVSDTTLSVAFKVDPDEAADYTFYIDNKKVKADIAGKYAYLDLVGVKAQDLGKAHTFRISNGTSYCQVTASGLSWSNSVMKNPIGLNTATKNMAKSVFKYNQAAVAYFDSVKKK</sequence>
<keyword evidence="5" id="KW-0326">Glycosidase</keyword>
<feature type="active site" description="Nucleophile" evidence="7">
    <location>
        <position position="430"/>
    </location>
</feature>
<dbReference type="GO" id="GO:0008810">
    <property type="term" value="F:cellulase activity"/>
    <property type="evidence" value="ECO:0007669"/>
    <property type="project" value="InterPro"/>
</dbReference>
<evidence type="ECO:0000256" key="5">
    <source>
        <dbReference type="ARBA" id="ARBA00023295"/>
    </source>
</evidence>
<evidence type="ECO:0000313" key="11">
    <source>
        <dbReference type="Proteomes" id="UP000005753"/>
    </source>
</evidence>
<feature type="active site" description="Proton donor" evidence="7">
    <location>
        <position position="259"/>
    </location>
</feature>
<dbReference type="InterPro" id="IPR012341">
    <property type="entry name" value="6hp_glycosidase-like_sf"/>
</dbReference>
<keyword evidence="2 10" id="KW-0378">Hydrolase</keyword>
<dbReference type="Gene3D" id="1.50.10.10">
    <property type="match status" value="1"/>
</dbReference>
<dbReference type="OrthoDB" id="33861at2"/>
<dbReference type="InterPro" id="IPR023309">
    <property type="entry name" value="Endo-1-4-beta-glucanase_dom2"/>
</dbReference>
<evidence type="ECO:0000256" key="9">
    <source>
        <dbReference type="SAM" id="SignalP"/>
    </source>
</evidence>
<dbReference type="HOGENOM" id="CLU_273395_0_0_9"/>
<keyword evidence="3" id="KW-0136">Cellulose degradation</keyword>
<dbReference type="GO" id="GO:0030245">
    <property type="term" value="P:cellulose catabolic process"/>
    <property type="evidence" value="ECO:0007669"/>
    <property type="project" value="UniProtKB-KW"/>
</dbReference>
<dbReference type="Pfam" id="PF02011">
    <property type="entry name" value="Glyco_hydro_48"/>
    <property type="match status" value="1"/>
</dbReference>
<feature type="chain" id="PRO_5003698929" evidence="9">
    <location>
        <begin position="26"/>
        <end position="1177"/>
    </location>
</feature>
<dbReference type="Gene3D" id="2.170.160.10">
    <property type="entry name" value="Endo-1,4-beta-glucanase f. Domain 2"/>
    <property type="match status" value="1"/>
</dbReference>
<dbReference type="PRINTS" id="PR00844">
    <property type="entry name" value="GLHYDRLASE48"/>
</dbReference>
<accession>I5AVQ9</accession>
<dbReference type="AlphaFoldDB" id="I5AVQ9"/>
<reference evidence="10 11" key="2">
    <citation type="submission" date="2012-02" db="EMBL/GenBank/DDBJ databases">
        <title>Improved High-Quality Draft sequence of Eubacterium cellulosolvens 6.</title>
        <authorList>
            <consortium name="US DOE Joint Genome Institute"/>
            <person name="Lucas S."/>
            <person name="Han J."/>
            <person name="Lapidus A."/>
            <person name="Cheng J.-F."/>
            <person name="Goodwin L."/>
            <person name="Pitluck S."/>
            <person name="Peters L."/>
            <person name="Mikhailova N."/>
            <person name="Gu W."/>
            <person name="Detter J.C."/>
            <person name="Han C."/>
            <person name="Tapia R."/>
            <person name="Land M."/>
            <person name="Hauser L."/>
            <person name="Kyrpides N."/>
            <person name="Ivanova N."/>
            <person name="Pagani I."/>
            <person name="Johnson E."/>
            <person name="Mukhopadhyay B."/>
            <person name="Anderson I."/>
            <person name="Woyke T."/>
        </authorList>
    </citation>
    <scope>NUCLEOTIDE SEQUENCE [LARGE SCALE GENOMIC DNA]</scope>
    <source>
        <strain evidence="10 11">6</strain>
    </source>
</reference>
<gene>
    <name evidence="10" type="ORF">EubceDRAFT1_2122</name>
</gene>
<feature type="region of interest" description="Disordered" evidence="8">
    <location>
        <begin position="167"/>
        <end position="205"/>
    </location>
</feature>
<dbReference type="Proteomes" id="UP000005753">
    <property type="component" value="Chromosome"/>
</dbReference>
<dbReference type="SUPFAM" id="SSF48208">
    <property type="entry name" value="Six-hairpin glycosidases"/>
    <property type="match status" value="1"/>
</dbReference>
<keyword evidence="1 9" id="KW-0732">Signal</keyword>
<feature type="compositionally biased region" description="Polar residues" evidence="8">
    <location>
        <begin position="300"/>
        <end position="314"/>
    </location>
</feature>
<feature type="signal peptide" evidence="9">
    <location>
        <begin position="1"/>
        <end position="25"/>
    </location>
</feature>
<evidence type="ECO:0000313" key="10">
    <source>
        <dbReference type="EMBL" id="EIM57882.1"/>
    </source>
</evidence>
<dbReference type="STRING" id="633697.EubceDRAFT1_2122"/>
<dbReference type="Gene3D" id="4.10.870.10">
    <property type="entry name" value="Endo-1,4-beta-glucanase f. Domain 3"/>
    <property type="match status" value="1"/>
</dbReference>
<dbReference type="InterPro" id="IPR008928">
    <property type="entry name" value="6-hairpin_glycosidase_sf"/>
</dbReference>